<dbReference type="PRINTS" id="PR00080">
    <property type="entry name" value="SDRFAMILY"/>
</dbReference>
<dbReference type="EMBL" id="LFJN01000007">
    <property type="protein sequence ID" value="KPI42510.1"/>
    <property type="molecule type" value="Genomic_DNA"/>
</dbReference>
<evidence type="ECO:0000256" key="3">
    <source>
        <dbReference type="ARBA" id="ARBA00023002"/>
    </source>
</evidence>
<comment type="similarity">
    <text evidence="1 4">Belongs to the short-chain dehydrogenases/reductases (SDR) family.</text>
</comment>
<dbReference type="PRINTS" id="PR00081">
    <property type="entry name" value="GDHRDH"/>
</dbReference>
<reference evidence="5 6" key="1">
    <citation type="submission" date="2015-06" db="EMBL/GenBank/DDBJ databases">
        <title>Draft genome of the ant-associated black yeast Phialophora attae CBS 131958.</title>
        <authorList>
            <person name="Moreno L.F."/>
            <person name="Stielow B.J."/>
            <person name="de Hoog S."/>
            <person name="Vicente V.A."/>
            <person name="Weiss V.A."/>
            <person name="de Vries M."/>
            <person name="Cruz L.M."/>
            <person name="Souza E.M."/>
        </authorList>
    </citation>
    <scope>NUCLEOTIDE SEQUENCE [LARGE SCALE GENOMIC DNA]</scope>
    <source>
        <strain evidence="5 6">CBS 131958</strain>
    </source>
</reference>
<dbReference type="Pfam" id="PF00106">
    <property type="entry name" value="adh_short"/>
    <property type="match status" value="1"/>
</dbReference>
<keyword evidence="2" id="KW-0521">NADP</keyword>
<dbReference type="AlphaFoldDB" id="A0A0N1HD75"/>
<comment type="caution">
    <text evidence="5">The sequence shown here is derived from an EMBL/GenBank/DDBJ whole genome shotgun (WGS) entry which is preliminary data.</text>
</comment>
<dbReference type="InterPro" id="IPR036291">
    <property type="entry name" value="NAD(P)-bd_dom_sf"/>
</dbReference>
<evidence type="ECO:0000313" key="6">
    <source>
        <dbReference type="Proteomes" id="UP000038010"/>
    </source>
</evidence>
<proteinExistence type="inferred from homology"/>
<keyword evidence="6" id="KW-1185">Reference proteome</keyword>
<evidence type="ECO:0000313" key="5">
    <source>
        <dbReference type="EMBL" id="KPI42510.1"/>
    </source>
</evidence>
<evidence type="ECO:0000256" key="1">
    <source>
        <dbReference type="ARBA" id="ARBA00006484"/>
    </source>
</evidence>
<dbReference type="STRING" id="1664694.A0A0N1HD75"/>
<dbReference type="OrthoDB" id="191139at2759"/>
<name>A0A0N1HD75_9EURO</name>
<evidence type="ECO:0000256" key="4">
    <source>
        <dbReference type="RuleBase" id="RU000363"/>
    </source>
</evidence>
<evidence type="ECO:0000256" key="2">
    <source>
        <dbReference type="ARBA" id="ARBA00022857"/>
    </source>
</evidence>
<dbReference type="Proteomes" id="UP000038010">
    <property type="component" value="Unassembled WGS sequence"/>
</dbReference>
<dbReference type="GO" id="GO:0016491">
    <property type="term" value="F:oxidoreductase activity"/>
    <property type="evidence" value="ECO:0007669"/>
    <property type="project" value="UniProtKB-KW"/>
</dbReference>
<protein>
    <submittedName>
        <fullName evidence="5">Putative oxido</fullName>
    </submittedName>
</protein>
<dbReference type="SUPFAM" id="SSF51735">
    <property type="entry name" value="NAD(P)-binding Rossmann-fold domains"/>
    <property type="match status" value="1"/>
</dbReference>
<dbReference type="RefSeq" id="XP_018002473.1">
    <property type="nucleotide sequence ID" value="XM_018149999.1"/>
</dbReference>
<keyword evidence="3" id="KW-0560">Oxidoreductase</keyword>
<gene>
    <name evidence="5" type="ORF">AB675_9464</name>
</gene>
<dbReference type="PANTHER" id="PTHR24320:SF282">
    <property type="entry name" value="WW DOMAIN-CONTAINING OXIDOREDUCTASE"/>
    <property type="match status" value="1"/>
</dbReference>
<accession>A0A0N1HD75</accession>
<sequence>MWGSATFDPDREIPDLSGKTILITGGSSGLGLESVRQLARHGANVILAARNKSKSLAVIEQLKTEHSHAHISFLQLDLASFASVAAAAKTVLTENDRMDVLMNNGGIMAVPEGLTVEGYEIHFGTNHMGHALLTKLLMPLLLKTSDLPGADVRIVNLTSIAQEQLAPTAGFLPSEAKTTMPNRGTWERYGHSKLANVLFTKALSQRYPQLTCVAVHPGGVKTDLADTVSAIRTG</sequence>
<dbReference type="Gene3D" id="3.40.50.720">
    <property type="entry name" value="NAD(P)-binding Rossmann-like Domain"/>
    <property type="match status" value="1"/>
</dbReference>
<dbReference type="VEuPathDB" id="FungiDB:AB675_9464"/>
<organism evidence="5 6">
    <name type="scientific">Cyphellophora attinorum</name>
    <dbReference type="NCBI Taxonomy" id="1664694"/>
    <lineage>
        <taxon>Eukaryota</taxon>
        <taxon>Fungi</taxon>
        <taxon>Dikarya</taxon>
        <taxon>Ascomycota</taxon>
        <taxon>Pezizomycotina</taxon>
        <taxon>Eurotiomycetes</taxon>
        <taxon>Chaetothyriomycetidae</taxon>
        <taxon>Chaetothyriales</taxon>
        <taxon>Cyphellophoraceae</taxon>
        <taxon>Cyphellophora</taxon>
    </lineage>
</organism>
<dbReference type="PANTHER" id="PTHR24320">
    <property type="entry name" value="RETINOL DEHYDROGENASE"/>
    <property type="match status" value="1"/>
</dbReference>
<dbReference type="GeneID" id="28741879"/>
<dbReference type="InterPro" id="IPR002347">
    <property type="entry name" value="SDR_fam"/>
</dbReference>